<dbReference type="Gene3D" id="3.10.110.10">
    <property type="entry name" value="Ubiquitin Conjugating Enzyme"/>
    <property type="match status" value="1"/>
</dbReference>
<keyword evidence="2" id="KW-0812">Transmembrane</keyword>
<proteinExistence type="predicted"/>
<dbReference type="PROSITE" id="PS50127">
    <property type="entry name" value="UBC_2"/>
    <property type="match status" value="1"/>
</dbReference>
<dbReference type="FunFam" id="3.10.110.10:FF:000086">
    <property type="entry name" value="Ubiquitin-conjugating enzyme E2 J1"/>
    <property type="match status" value="1"/>
</dbReference>
<dbReference type="SMART" id="SM00212">
    <property type="entry name" value="UBCc"/>
    <property type="match status" value="1"/>
</dbReference>
<dbReference type="InterPro" id="IPR000608">
    <property type="entry name" value="UBC"/>
</dbReference>
<evidence type="ECO:0000313" key="4">
    <source>
        <dbReference type="Proteomes" id="UP000095287"/>
    </source>
</evidence>
<dbReference type="Proteomes" id="UP000095287">
    <property type="component" value="Unplaced"/>
</dbReference>
<feature type="compositionally biased region" description="Low complexity" evidence="1">
    <location>
        <begin position="207"/>
        <end position="217"/>
    </location>
</feature>
<evidence type="ECO:0000256" key="2">
    <source>
        <dbReference type="SAM" id="Phobius"/>
    </source>
</evidence>
<dbReference type="WBParaSite" id="L893_g25713.t1">
    <property type="protein sequence ID" value="L893_g25713.t1"/>
    <property type="gene ID" value="L893_g25713"/>
</dbReference>
<feature type="domain" description="UBC core" evidence="3">
    <location>
        <begin position="8"/>
        <end position="158"/>
    </location>
</feature>
<dbReference type="SUPFAM" id="SSF54495">
    <property type="entry name" value="UBC-like"/>
    <property type="match status" value="1"/>
</dbReference>
<organism evidence="4 5">
    <name type="scientific">Steinernema glaseri</name>
    <dbReference type="NCBI Taxonomy" id="37863"/>
    <lineage>
        <taxon>Eukaryota</taxon>
        <taxon>Metazoa</taxon>
        <taxon>Ecdysozoa</taxon>
        <taxon>Nematoda</taxon>
        <taxon>Chromadorea</taxon>
        <taxon>Rhabditida</taxon>
        <taxon>Tylenchina</taxon>
        <taxon>Panagrolaimomorpha</taxon>
        <taxon>Strongyloidoidea</taxon>
        <taxon>Steinernematidae</taxon>
        <taxon>Steinernema</taxon>
    </lineage>
</organism>
<feature type="transmembrane region" description="Helical" evidence="2">
    <location>
        <begin position="245"/>
        <end position="263"/>
    </location>
</feature>
<dbReference type="CDD" id="cd23799">
    <property type="entry name" value="UBCc_UBE2J"/>
    <property type="match status" value="1"/>
</dbReference>
<evidence type="ECO:0000256" key="1">
    <source>
        <dbReference type="SAM" id="MobiDB-lite"/>
    </source>
</evidence>
<evidence type="ECO:0000259" key="3">
    <source>
        <dbReference type="PROSITE" id="PS50127"/>
    </source>
</evidence>
<keyword evidence="2" id="KW-1133">Transmembrane helix</keyword>
<reference evidence="5" key="1">
    <citation type="submission" date="2016-11" db="UniProtKB">
        <authorList>
            <consortium name="WormBaseParasite"/>
        </authorList>
    </citation>
    <scope>IDENTIFICATION</scope>
</reference>
<dbReference type="PANTHER" id="PTHR24067">
    <property type="entry name" value="UBIQUITIN-CONJUGATING ENZYME E2"/>
    <property type="match status" value="1"/>
</dbReference>
<evidence type="ECO:0000313" key="5">
    <source>
        <dbReference type="WBParaSite" id="L893_g25713.t1"/>
    </source>
</evidence>
<dbReference type="Pfam" id="PF00179">
    <property type="entry name" value="UQ_con"/>
    <property type="match status" value="1"/>
</dbReference>
<dbReference type="InterPro" id="IPR050113">
    <property type="entry name" value="Ub_conjugating_enzyme"/>
</dbReference>
<dbReference type="AlphaFoldDB" id="A0A1I7ZES4"/>
<dbReference type="InterPro" id="IPR016135">
    <property type="entry name" value="UBQ-conjugating_enzyme/RWD"/>
</dbReference>
<name>A0A1I7ZES4_9BILA</name>
<protein>
    <submittedName>
        <fullName evidence="5">UBIQUITIN_CONJUGAT_2 domain-containing protein</fullName>
    </submittedName>
</protein>
<dbReference type="GO" id="GO:0032446">
    <property type="term" value="P:protein modification by small protein conjugation"/>
    <property type="evidence" value="ECO:0007669"/>
    <property type="project" value="UniProtKB-ARBA"/>
</dbReference>
<feature type="compositionally biased region" description="Polar residues" evidence="1">
    <location>
        <begin position="180"/>
        <end position="195"/>
    </location>
</feature>
<accession>A0A1I7ZES4</accession>
<sequence>MASGPRGFGVKRLLREAQELKNPTELYFAQPLEENLFEWHFTIRGPPDSDFDGGIYHGRIIFPAEYPMKPPTVILLTPNGRFELHKRICLSISGFHPESWQPSWSIRTALLALVGFMPTDGTGAVGSLSYPAEERQKLAQESANWRCETCNCVMKDVLLPLNASESEDKDVKEARQLASQLNLTEPSKKANNSETAAPRVADTPSVQTEPPTQNQNPTPEPSPTVAATSVSQVHVEHGSVSLGSIVRIIVIISLVILLIAIFLRRAFS</sequence>
<keyword evidence="2" id="KW-0472">Membrane</keyword>
<keyword evidence="4" id="KW-1185">Reference proteome</keyword>
<feature type="region of interest" description="Disordered" evidence="1">
    <location>
        <begin position="180"/>
        <end position="230"/>
    </location>
</feature>